<dbReference type="EMBL" id="PCSV01000037">
    <property type="protein sequence ID" value="PIP57068.1"/>
    <property type="molecule type" value="Genomic_DNA"/>
</dbReference>
<evidence type="ECO:0000313" key="1">
    <source>
        <dbReference type="EMBL" id="PIP57068.1"/>
    </source>
</evidence>
<evidence type="ECO:0000313" key="2">
    <source>
        <dbReference type="Proteomes" id="UP000230759"/>
    </source>
</evidence>
<dbReference type="Gene3D" id="3.90.1070.10">
    <property type="match status" value="1"/>
</dbReference>
<gene>
    <name evidence="1" type="ORF">COX04_01510</name>
</gene>
<protein>
    <submittedName>
        <fullName evidence="1">Uncharacterized protein</fullName>
    </submittedName>
</protein>
<organism evidence="1 2">
    <name type="scientific">Candidatus Woesebacteria bacterium CG22_combo_CG10-13_8_21_14_all_45_10</name>
    <dbReference type="NCBI Taxonomy" id="1975060"/>
    <lineage>
        <taxon>Bacteria</taxon>
        <taxon>Candidatus Woeseibacteriota</taxon>
    </lineage>
</organism>
<comment type="caution">
    <text evidence="1">The sequence shown here is derived from an EMBL/GenBank/DDBJ whole genome shotgun (WGS) entry which is preliminary data.</text>
</comment>
<dbReference type="AlphaFoldDB" id="A0A2H0BJ90"/>
<dbReference type="InterPro" id="IPR036412">
    <property type="entry name" value="HAD-like_sf"/>
</dbReference>
<dbReference type="Proteomes" id="UP000230759">
    <property type="component" value="Unassembled WGS sequence"/>
</dbReference>
<dbReference type="InterPro" id="IPR023214">
    <property type="entry name" value="HAD_sf"/>
</dbReference>
<dbReference type="SUPFAM" id="SSF56784">
    <property type="entry name" value="HAD-like"/>
    <property type="match status" value="1"/>
</dbReference>
<dbReference type="Gene3D" id="3.40.50.1000">
    <property type="entry name" value="HAD superfamily/HAD-like"/>
    <property type="match status" value="1"/>
</dbReference>
<sequence>MEPITELTREDIKNVKLVCFDVDGVTIKKGTDIKEVEEPESTTLTIKTSNFSPAMLRKMLLLKNYFFVAIASGRSLLYLSKIYYDLLWDKAALIGENGIFTLINGEVLQLENFDKKTLAIMRNIFVDIKNLGRKNKDFRAFEPKQFLITVHAWKEIPEVYEIVKKYDLKDEFSCLWNGEAFDIALKRLNKGVGLKKLAE</sequence>
<name>A0A2H0BJ90_9BACT</name>
<feature type="non-terminal residue" evidence="1">
    <location>
        <position position="199"/>
    </location>
</feature>
<accession>A0A2H0BJ90</accession>
<reference evidence="1 2" key="1">
    <citation type="submission" date="2017-09" db="EMBL/GenBank/DDBJ databases">
        <title>Depth-based differentiation of microbial function through sediment-hosted aquifers and enrichment of novel symbionts in the deep terrestrial subsurface.</title>
        <authorList>
            <person name="Probst A.J."/>
            <person name="Ladd B."/>
            <person name="Jarett J.K."/>
            <person name="Geller-Mcgrath D.E."/>
            <person name="Sieber C.M."/>
            <person name="Emerson J.B."/>
            <person name="Anantharaman K."/>
            <person name="Thomas B.C."/>
            <person name="Malmstrom R."/>
            <person name="Stieglmeier M."/>
            <person name="Klingl A."/>
            <person name="Woyke T."/>
            <person name="Ryan C.M."/>
            <person name="Banfield J.F."/>
        </authorList>
    </citation>
    <scope>NUCLEOTIDE SEQUENCE [LARGE SCALE GENOMIC DNA]</scope>
    <source>
        <strain evidence="1">CG22_combo_CG10-13_8_21_14_all_45_10</strain>
    </source>
</reference>
<proteinExistence type="predicted"/>